<sequence length="98" mass="10973">MMVARDATMFVREWQFPALVLEVDALLGMAGLKNEGSDDTSHFGNILNDTRSIIHSLPTWKGDEQGGTQASAFELELLTWFEEPLDIILDLLFEDSNS</sequence>
<reference evidence="1 2" key="1">
    <citation type="submission" date="2019-09" db="EMBL/GenBank/DDBJ databases">
        <authorList>
            <person name="Ou C."/>
        </authorList>
    </citation>
    <scope>NUCLEOTIDE SEQUENCE [LARGE SCALE GENOMIC DNA]</scope>
    <source>
        <strain evidence="1">S2</strain>
        <tissue evidence="1">Leaf</tissue>
    </source>
</reference>
<dbReference type="Proteomes" id="UP000327157">
    <property type="component" value="Chromosome 17"/>
</dbReference>
<evidence type="ECO:0000313" key="2">
    <source>
        <dbReference type="Proteomes" id="UP000327157"/>
    </source>
</evidence>
<proteinExistence type="predicted"/>
<accession>A0A5N5GBR9</accession>
<comment type="caution">
    <text evidence="1">The sequence shown here is derived from an EMBL/GenBank/DDBJ whole genome shotgun (WGS) entry which is preliminary data.</text>
</comment>
<organism evidence="1 2">
    <name type="scientific">Pyrus ussuriensis x Pyrus communis</name>
    <dbReference type="NCBI Taxonomy" id="2448454"/>
    <lineage>
        <taxon>Eukaryota</taxon>
        <taxon>Viridiplantae</taxon>
        <taxon>Streptophyta</taxon>
        <taxon>Embryophyta</taxon>
        <taxon>Tracheophyta</taxon>
        <taxon>Spermatophyta</taxon>
        <taxon>Magnoliopsida</taxon>
        <taxon>eudicotyledons</taxon>
        <taxon>Gunneridae</taxon>
        <taxon>Pentapetalae</taxon>
        <taxon>rosids</taxon>
        <taxon>fabids</taxon>
        <taxon>Rosales</taxon>
        <taxon>Rosaceae</taxon>
        <taxon>Amygdaloideae</taxon>
        <taxon>Maleae</taxon>
        <taxon>Pyrus</taxon>
    </lineage>
</organism>
<dbReference type="OrthoDB" id="1906820at2759"/>
<name>A0A5N5GBR9_9ROSA</name>
<reference evidence="2" key="2">
    <citation type="submission" date="2019-10" db="EMBL/GenBank/DDBJ databases">
        <title>A de novo genome assembly of a pear dwarfing rootstock.</title>
        <authorList>
            <person name="Wang F."/>
            <person name="Wang J."/>
            <person name="Li S."/>
            <person name="Zhang Y."/>
            <person name="Fang M."/>
            <person name="Ma L."/>
            <person name="Zhao Y."/>
            <person name="Jiang S."/>
        </authorList>
    </citation>
    <scope>NUCLEOTIDE SEQUENCE [LARGE SCALE GENOMIC DNA]</scope>
</reference>
<reference evidence="1 2" key="3">
    <citation type="submission" date="2019-11" db="EMBL/GenBank/DDBJ databases">
        <title>A de novo genome assembly of a pear dwarfing rootstock.</title>
        <authorList>
            <person name="Wang F."/>
            <person name="Wang J."/>
            <person name="Li S."/>
            <person name="Zhang Y."/>
            <person name="Fang M."/>
            <person name="Ma L."/>
            <person name="Zhao Y."/>
            <person name="Jiang S."/>
        </authorList>
    </citation>
    <scope>NUCLEOTIDE SEQUENCE [LARGE SCALE GENOMIC DNA]</scope>
    <source>
        <strain evidence="1">S2</strain>
        <tissue evidence="1">Leaf</tissue>
    </source>
</reference>
<keyword evidence="2" id="KW-1185">Reference proteome</keyword>
<gene>
    <name evidence="1" type="ORF">D8674_019233</name>
</gene>
<protein>
    <submittedName>
        <fullName evidence="1">Uncharacterized protein</fullName>
    </submittedName>
</protein>
<dbReference type="AlphaFoldDB" id="A0A5N5GBR9"/>
<evidence type="ECO:0000313" key="1">
    <source>
        <dbReference type="EMBL" id="KAB2611201.1"/>
    </source>
</evidence>
<dbReference type="EMBL" id="SMOL01000487">
    <property type="protein sequence ID" value="KAB2611201.1"/>
    <property type="molecule type" value="Genomic_DNA"/>
</dbReference>